<organism evidence="6 7">
    <name type="scientific">Clostridium saccharoperbutylacetonicum N1-4(HMT)</name>
    <dbReference type="NCBI Taxonomy" id="931276"/>
    <lineage>
        <taxon>Bacteria</taxon>
        <taxon>Bacillati</taxon>
        <taxon>Bacillota</taxon>
        <taxon>Clostridia</taxon>
        <taxon>Eubacteriales</taxon>
        <taxon>Clostridiaceae</taxon>
        <taxon>Clostridium</taxon>
    </lineage>
</organism>
<accession>M1MCF9</accession>
<dbReference type="GO" id="GO:0030313">
    <property type="term" value="C:cell envelope"/>
    <property type="evidence" value="ECO:0007669"/>
    <property type="project" value="UniProtKB-SubCell"/>
</dbReference>
<proteinExistence type="predicted"/>
<sequence length="472" mass="51068">MPKLDIKKLKPKGISLKGIKLKRKPSKKAIIFSIIFVIIVAAIIAKIIMPKPAPQVKYTTLSKGKVVNSVNVLGEIKSQDTTNIYSTESNAIKEVKVGDNVKTGDILAILDSAGLEKDIEQSTATADATDANNKVTLEAAQKAYDDELKIYNNNLNTDVKNAEEVLNLAKINLDDKKKTYEKNKSLYDAQAITESDFNKVKIDYDTANSDYEKAKVSLENVKIKADQALSKAKNEYDTAQNNYNNKSQRIAIEKQKQQLENCTIKATVDGTVTSVNATVGNSGSGILFELENLDNIEITVPIKEVDIANIKVGQRAEIKTDSTGNDVIEGEVVSVSPSAKKDIIAQSKAASQSQQGTSSDAGFEAKVKVNNANQNMKVGMSARVNIITSEKSDVYTVSSESIIENGNGKSVYVAEKVGEKGNEYIVKELPISTGLESDFNVEISGEGISDGIFVINDPSTCKVGEKIQIKGA</sequence>
<keyword evidence="4" id="KW-0812">Transmembrane</keyword>
<dbReference type="PATRIC" id="fig|931276.5.peg.267"/>
<dbReference type="KEGG" id="csr:Cspa_c02900"/>
<keyword evidence="7" id="KW-1185">Reference proteome</keyword>
<name>M1MCF9_9CLOT</name>
<dbReference type="eggNOG" id="COG0845">
    <property type="taxonomic scope" value="Bacteria"/>
</dbReference>
<dbReference type="InterPro" id="IPR050465">
    <property type="entry name" value="UPF0194_transport"/>
</dbReference>
<comment type="subcellular location">
    <subcellularLocation>
        <location evidence="1">Cell envelope</location>
    </subcellularLocation>
</comment>
<dbReference type="Pfam" id="PF25990">
    <property type="entry name" value="Beta-barrel_YknX"/>
    <property type="match status" value="1"/>
</dbReference>
<dbReference type="RefSeq" id="WP_015390434.1">
    <property type="nucleotide sequence ID" value="NC_020291.1"/>
</dbReference>
<evidence type="ECO:0000259" key="5">
    <source>
        <dbReference type="Pfam" id="PF25990"/>
    </source>
</evidence>
<evidence type="ECO:0000256" key="4">
    <source>
        <dbReference type="SAM" id="Phobius"/>
    </source>
</evidence>
<feature type="transmembrane region" description="Helical" evidence="4">
    <location>
        <begin position="29"/>
        <end position="49"/>
    </location>
</feature>
<evidence type="ECO:0000256" key="1">
    <source>
        <dbReference type="ARBA" id="ARBA00004196"/>
    </source>
</evidence>
<evidence type="ECO:0000313" key="6">
    <source>
        <dbReference type="EMBL" id="AGF54108.1"/>
    </source>
</evidence>
<dbReference type="STRING" id="36745.CLSAP_02870"/>
<dbReference type="HOGENOM" id="CLU_018816_14_2_9"/>
<evidence type="ECO:0000313" key="7">
    <source>
        <dbReference type="Proteomes" id="UP000011728"/>
    </source>
</evidence>
<dbReference type="AlphaFoldDB" id="M1MCF9"/>
<keyword evidence="4" id="KW-0472">Membrane</keyword>
<dbReference type="InterPro" id="IPR058636">
    <property type="entry name" value="Beta-barrel_YknX"/>
</dbReference>
<dbReference type="PANTHER" id="PTHR32347:SF14">
    <property type="entry name" value="EFFLUX SYSTEM COMPONENT YKNX-RELATED"/>
    <property type="match status" value="1"/>
</dbReference>
<gene>
    <name evidence="6" type="ORF">Cspa_c02900</name>
</gene>
<dbReference type="Gene3D" id="1.10.287.470">
    <property type="entry name" value="Helix hairpin bin"/>
    <property type="match status" value="1"/>
</dbReference>
<protein>
    <submittedName>
        <fullName evidence="6">Multidrug resistance efflux pump</fullName>
    </submittedName>
</protein>
<keyword evidence="4" id="KW-1133">Transmembrane helix</keyword>
<reference evidence="6 7" key="1">
    <citation type="submission" date="2013-02" db="EMBL/GenBank/DDBJ databases">
        <title>Genome sequence of Clostridium saccharoperbutylacetonicum N1-4(HMT).</title>
        <authorList>
            <person name="Poehlein A."/>
            <person name="Daniel R."/>
        </authorList>
    </citation>
    <scope>NUCLEOTIDE SEQUENCE [LARGE SCALE GENOMIC DNA]</scope>
    <source>
        <strain evidence="7">N1-4(HMT)</strain>
    </source>
</reference>
<dbReference type="Gene3D" id="2.40.30.170">
    <property type="match status" value="1"/>
</dbReference>
<feature type="coiled-coil region" evidence="3">
    <location>
        <begin position="152"/>
        <end position="179"/>
    </location>
</feature>
<evidence type="ECO:0000256" key="2">
    <source>
        <dbReference type="ARBA" id="ARBA00023054"/>
    </source>
</evidence>
<evidence type="ECO:0000256" key="3">
    <source>
        <dbReference type="SAM" id="Coils"/>
    </source>
</evidence>
<dbReference type="Gene3D" id="2.40.50.100">
    <property type="match status" value="1"/>
</dbReference>
<dbReference type="PANTHER" id="PTHR32347">
    <property type="entry name" value="EFFLUX SYSTEM COMPONENT YKNX-RELATED"/>
    <property type="match status" value="1"/>
</dbReference>
<dbReference type="Proteomes" id="UP000011728">
    <property type="component" value="Chromosome"/>
</dbReference>
<dbReference type="EMBL" id="CP004121">
    <property type="protein sequence ID" value="AGF54108.1"/>
    <property type="molecule type" value="Genomic_DNA"/>
</dbReference>
<keyword evidence="2 3" id="KW-0175">Coiled coil</keyword>
<feature type="coiled-coil region" evidence="3">
    <location>
        <begin position="211"/>
        <end position="256"/>
    </location>
</feature>
<feature type="domain" description="YknX-like beta-barrel" evidence="5">
    <location>
        <begin position="298"/>
        <end position="386"/>
    </location>
</feature>